<dbReference type="PROSITE" id="PS51257">
    <property type="entry name" value="PROKAR_LIPOPROTEIN"/>
    <property type="match status" value="1"/>
</dbReference>
<accession>A0A3R9Q7F7</accession>
<reference evidence="6 7" key="1">
    <citation type="submission" date="2018-12" db="EMBL/GenBank/DDBJ databases">
        <title>Sequencing of bacterial isolates from soil warming experiment in Harvard Forest, Massachusetts, USA.</title>
        <authorList>
            <person name="Deangelis K."/>
        </authorList>
    </citation>
    <scope>NUCLEOTIDE SEQUENCE [LARGE SCALE GENOMIC DNA]</scope>
    <source>
        <strain evidence="6 7">EB153</strain>
    </source>
</reference>
<evidence type="ECO:0000256" key="2">
    <source>
        <dbReference type="ARBA" id="ARBA00022748"/>
    </source>
</evidence>
<organism evidence="6 7">
    <name type="scientific">Edaphobacter aggregans</name>
    <dbReference type="NCBI Taxonomy" id="570835"/>
    <lineage>
        <taxon>Bacteria</taxon>
        <taxon>Pseudomonadati</taxon>
        <taxon>Acidobacteriota</taxon>
        <taxon>Terriglobia</taxon>
        <taxon>Terriglobales</taxon>
        <taxon>Acidobacteriaceae</taxon>
        <taxon>Edaphobacter</taxon>
    </lineage>
</organism>
<dbReference type="GO" id="GO:0016209">
    <property type="term" value="F:antioxidant activity"/>
    <property type="evidence" value="ECO:0007669"/>
    <property type="project" value="InterPro"/>
</dbReference>
<dbReference type="Proteomes" id="UP000269669">
    <property type="component" value="Unassembled WGS sequence"/>
</dbReference>
<sequence length="160" mass="18102">MRKFWASAVLVVLLVTGCDRGDHPGNIGKAAPQFVMSDGTRTVDLSKLRGRVVLLNLWATYCAPCIEELPSLLALQKKMPDIAVVAVSMDQDPDVYRKFLVDHHVDVLTVRDEEMKVNALYGTVQIPETYVIDRQGVLRRKFVGAQDWTKPEIMDFLRKM</sequence>
<dbReference type="PANTHER" id="PTHR42852">
    <property type="entry name" value="THIOL:DISULFIDE INTERCHANGE PROTEIN DSBE"/>
    <property type="match status" value="1"/>
</dbReference>
<dbReference type="CDD" id="cd02966">
    <property type="entry name" value="TlpA_like_family"/>
    <property type="match status" value="1"/>
</dbReference>
<dbReference type="InterPro" id="IPR000866">
    <property type="entry name" value="AhpC/TSA"/>
</dbReference>
<dbReference type="EMBL" id="RSDW01000001">
    <property type="protein sequence ID" value="RSL15181.1"/>
    <property type="molecule type" value="Genomic_DNA"/>
</dbReference>
<proteinExistence type="predicted"/>
<dbReference type="GO" id="GO:0017004">
    <property type="term" value="P:cytochrome complex assembly"/>
    <property type="evidence" value="ECO:0007669"/>
    <property type="project" value="UniProtKB-KW"/>
</dbReference>
<feature type="domain" description="Thioredoxin" evidence="5">
    <location>
        <begin position="25"/>
        <end position="160"/>
    </location>
</feature>
<dbReference type="InterPro" id="IPR013766">
    <property type="entry name" value="Thioredoxin_domain"/>
</dbReference>
<dbReference type="InterPro" id="IPR036249">
    <property type="entry name" value="Thioredoxin-like_sf"/>
</dbReference>
<protein>
    <submittedName>
        <fullName evidence="6">Peroxiredoxin</fullName>
    </submittedName>
</protein>
<evidence type="ECO:0000259" key="5">
    <source>
        <dbReference type="PROSITE" id="PS51352"/>
    </source>
</evidence>
<comment type="subcellular location">
    <subcellularLocation>
        <location evidence="1">Cell envelope</location>
    </subcellularLocation>
</comment>
<comment type="caution">
    <text evidence="6">The sequence shown here is derived from an EMBL/GenBank/DDBJ whole genome shotgun (WGS) entry which is preliminary data.</text>
</comment>
<keyword evidence="3" id="KW-1015">Disulfide bond</keyword>
<dbReference type="PROSITE" id="PS51352">
    <property type="entry name" value="THIOREDOXIN_2"/>
    <property type="match status" value="1"/>
</dbReference>
<dbReference type="Pfam" id="PF00578">
    <property type="entry name" value="AhpC-TSA"/>
    <property type="match status" value="1"/>
</dbReference>
<dbReference type="AlphaFoldDB" id="A0A3R9Q7F7"/>
<dbReference type="GO" id="GO:0016491">
    <property type="term" value="F:oxidoreductase activity"/>
    <property type="evidence" value="ECO:0007669"/>
    <property type="project" value="InterPro"/>
</dbReference>
<name>A0A3R9Q7F7_9BACT</name>
<keyword evidence="4" id="KW-0676">Redox-active center</keyword>
<dbReference type="RefSeq" id="WP_260472646.1">
    <property type="nucleotide sequence ID" value="NZ_RSDW01000001.1"/>
</dbReference>
<keyword evidence="2" id="KW-0201">Cytochrome c-type biogenesis</keyword>
<dbReference type="Gene3D" id="3.40.30.10">
    <property type="entry name" value="Glutaredoxin"/>
    <property type="match status" value="1"/>
</dbReference>
<dbReference type="PANTHER" id="PTHR42852:SF6">
    <property type="entry name" value="THIOL:DISULFIDE INTERCHANGE PROTEIN DSBE"/>
    <property type="match status" value="1"/>
</dbReference>
<dbReference type="GO" id="GO:0030313">
    <property type="term" value="C:cell envelope"/>
    <property type="evidence" value="ECO:0007669"/>
    <property type="project" value="UniProtKB-SubCell"/>
</dbReference>
<dbReference type="InterPro" id="IPR050553">
    <property type="entry name" value="Thioredoxin_ResA/DsbE_sf"/>
</dbReference>
<evidence type="ECO:0000313" key="6">
    <source>
        <dbReference type="EMBL" id="RSL15181.1"/>
    </source>
</evidence>
<evidence type="ECO:0000256" key="1">
    <source>
        <dbReference type="ARBA" id="ARBA00004196"/>
    </source>
</evidence>
<keyword evidence="7" id="KW-1185">Reference proteome</keyword>
<evidence type="ECO:0000256" key="4">
    <source>
        <dbReference type="ARBA" id="ARBA00023284"/>
    </source>
</evidence>
<evidence type="ECO:0000256" key="3">
    <source>
        <dbReference type="ARBA" id="ARBA00023157"/>
    </source>
</evidence>
<evidence type="ECO:0000313" key="7">
    <source>
        <dbReference type="Proteomes" id="UP000269669"/>
    </source>
</evidence>
<gene>
    <name evidence="6" type="ORF">EDE15_0659</name>
</gene>
<dbReference type="SUPFAM" id="SSF52833">
    <property type="entry name" value="Thioredoxin-like"/>
    <property type="match status" value="1"/>
</dbReference>